<gene>
    <name evidence="2" type="ORF">SAMN04487965_0432</name>
</gene>
<evidence type="ECO:0000313" key="2">
    <source>
        <dbReference type="EMBL" id="SHE68585.1"/>
    </source>
</evidence>
<evidence type="ECO:0000313" key="3">
    <source>
        <dbReference type="Proteomes" id="UP000184170"/>
    </source>
</evidence>
<dbReference type="RefSeq" id="WP_073270981.1">
    <property type="nucleotide sequence ID" value="NZ_FQVA01000001.1"/>
</dbReference>
<dbReference type="Proteomes" id="UP000184170">
    <property type="component" value="Unassembled WGS sequence"/>
</dbReference>
<dbReference type="Pfam" id="PF06723">
    <property type="entry name" value="MreB_Mbl"/>
    <property type="match status" value="1"/>
</dbReference>
<dbReference type="EMBL" id="FQVA01000001">
    <property type="protein sequence ID" value="SHE68585.1"/>
    <property type="molecule type" value="Genomic_DNA"/>
</dbReference>
<protein>
    <submittedName>
        <fullName evidence="2">Rod shape-determining protein MreB</fullName>
    </submittedName>
</protein>
<dbReference type="AlphaFoldDB" id="A0A1M4VIA0"/>
<reference evidence="3" key="1">
    <citation type="submission" date="2016-11" db="EMBL/GenBank/DDBJ databases">
        <authorList>
            <person name="Varghese N."/>
            <person name="Submissions S."/>
        </authorList>
    </citation>
    <scope>NUCLEOTIDE SEQUENCE [LARGE SCALE GENOMIC DNA]</scope>
    <source>
        <strain evidence="3">CGMCC 1.7063</strain>
    </source>
</reference>
<keyword evidence="1" id="KW-0472">Membrane</keyword>
<accession>A0A1M4VIA0</accession>
<proteinExistence type="predicted"/>
<dbReference type="Gene3D" id="3.30.420.40">
    <property type="match status" value="1"/>
</dbReference>
<dbReference type="STRING" id="494016.SAMN04487965_0432"/>
<name>A0A1M4VIA0_9GAMM</name>
<keyword evidence="1" id="KW-1133">Transmembrane helix</keyword>
<evidence type="ECO:0000256" key="1">
    <source>
        <dbReference type="SAM" id="Phobius"/>
    </source>
</evidence>
<organism evidence="2 3">
    <name type="scientific">Microbulbifer donghaiensis</name>
    <dbReference type="NCBI Taxonomy" id="494016"/>
    <lineage>
        <taxon>Bacteria</taxon>
        <taxon>Pseudomonadati</taxon>
        <taxon>Pseudomonadota</taxon>
        <taxon>Gammaproteobacteria</taxon>
        <taxon>Cellvibrionales</taxon>
        <taxon>Microbulbiferaceae</taxon>
        <taxon>Microbulbifer</taxon>
    </lineage>
</organism>
<dbReference type="InterPro" id="IPR056546">
    <property type="entry name" value="MreB_MamK-like"/>
</dbReference>
<keyword evidence="3" id="KW-1185">Reference proteome</keyword>
<feature type="transmembrane region" description="Helical" evidence="1">
    <location>
        <begin position="176"/>
        <end position="195"/>
    </location>
</feature>
<sequence length="197" mass="22097">MLNKLVGQLGTTLYVQIWEKRIRVTNIENGKIFDESPLVAIEQRNRRRIVVAVGNRASSVAGKNIEVINPFSHPRSLLRDFTAGEKLLQHIFKKLTDQTLFTPSPIVVLQPMEKTQGGLTDVEVRAFKELALGAGAREVQVYQGEELTRHTFDYAKVKAKIQPQQKASKNSGNQAVQWYLILLWVVLIALMAVFGGS</sequence>
<dbReference type="OrthoDB" id="8612466at2"/>
<keyword evidence="1" id="KW-0812">Transmembrane</keyword>